<evidence type="ECO:0000256" key="1">
    <source>
        <dbReference type="SAM" id="SignalP"/>
    </source>
</evidence>
<reference evidence="2" key="2">
    <citation type="submission" date="2021-02" db="EMBL/GenBank/DDBJ databases">
        <title>Aspergillus chevalieri M1 genome sequence.</title>
        <authorList>
            <person name="Kadooka C."/>
            <person name="Mori K."/>
            <person name="Futagami T."/>
        </authorList>
    </citation>
    <scope>NUCLEOTIDE SEQUENCE</scope>
    <source>
        <strain evidence="2">M1</strain>
    </source>
</reference>
<feature type="chain" id="PRO_5031161624" evidence="1">
    <location>
        <begin position="17"/>
        <end position="184"/>
    </location>
</feature>
<dbReference type="RefSeq" id="XP_043131134.1">
    <property type="nucleotide sequence ID" value="XM_043275964.1"/>
</dbReference>
<proteinExistence type="predicted"/>
<evidence type="ECO:0000313" key="3">
    <source>
        <dbReference type="Proteomes" id="UP000637239"/>
    </source>
</evidence>
<keyword evidence="3" id="KW-1185">Reference proteome</keyword>
<accession>A0A7R7VEA0</accession>
<dbReference type="GeneID" id="66976971"/>
<name>A0A7R7VEA0_ASPCH</name>
<reference evidence="2" key="1">
    <citation type="submission" date="2021-01" db="EMBL/GenBank/DDBJ databases">
        <authorList>
            <consortium name="Aspergillus chevalieri M1 genome sequencing consortium"/>
            <person name="Kazuki M."/>
            <person name="Futagami T."/>
        </authorList>
    </citation>
    <scope>NUCLEOTIDE SEQUENCE</scope>
    <source>
        <strain evidence="2">M1</strain>
    </source>
</reference>
<protein>
    <submittedName>
        <fullName evidence="2">Uncharacterized protein</fullName>
    </submittedName>
</protein>
<dbReference type="EMBL" id="AP024416">
    <property type="protein sequence ID" value="BCR82612.1"/>
    <property type="molecule type" value="Genomic_DNA"/>
</dbReference>
<gene>
    <name evidence="2" type="ORF">ACHE_10014A</name>
</gene>
<evidence type="ECO:0000313" key="2">
    <source>
        <dbReference type="EMBL" id="BCR82612.1"/>
    </source>
</evidence>
<sequence length="184" mass="20135">MHLPVFFLLTIYGVLGSATSAFAPSHVKRGAQQNATLYAYGANTPQWPIAYGQTDGLLYITQTPDDNNNNLLPMSWNLPAITDDNWIVNATFENGTSAGSLFIKPEDNYCVGVLPITRISRINGTVSGFALFASQLVYNNNTQLQAQFWAKETDTNGTYALTWNPGWNMQNGSFPVVVKASESS</sequence>
<organism evidence="2 3">
    <name type="scientific">Aspergillus chevalieri</name>
    <name type="common">Eurotium chevalieri</name>
    <dbReference type="NCBI Taxonomy" id="182096"/>
    <lineage>
        <taxon>Eukaryota</taxon>
        <taxon>Fungi</taxon>
        <taxon>Dikarya</taxon>
        <taxon>Ascomycota</taxon>
        <taxon>Pezizomycotina</taxon>
        <taxon>Eurotiomycetes</taxon>
        <taxon>Eurotiomycetidae</taxon>
        <taxon>Eurotiales</taxon>
        <taxon>Aspergillaceae</taxon>
        <taxon>Aspergillus</taxon>
        <taxon>Aspergillus subgen. Aspergillus</taxon>
    </lineage>
</organism>
<feature type="signal peptide" evidence="1">
    <location>
        <begin position="1"/>
        <end position="16"/>
    </location>
</feature>
<keyword evidence="1" id="KW-0732">Signal</keyword>
<dbReference type="Proteomes" id="UP000637239">
    <property type="component" value="Chromosome 1"/>
</dbReference>
<dbReference type="KEGG" id="ache:ACHE_10014A"/>
<dbReference type="AlphaFoldDB" id="A0A7R7VEA0"/>